<dbReference type="CDD" id="cd06587">
    <property type="entry name" value="VOC"/>
    <property type="match status" value="1"/>
</dbReference>
<dbReference type="PROSITE" id="PS51819">
    <property type="entry name" value="VOC"/>
    <property type="match status" value="1"/>
</dbReference>
<organism evidence="2">
    <name type="scientific">freshwater metagenome</name>
    <dbReference type="NCBI Taxonomy" id="449393"/>
    <lineage>
        <taxon>unclassified sequences</taxon>
        <taxon>metagenomes</taxon>
        <taxon>ecological metagenomes</taxon>
    </lineage>
</organism>
<dbReference type="InterPro" id="IPR004360">
    <property type="entry name" value="Glyas_Fos-R_dOase_dom"/>
</dbReference>
<reference evidence="2" key="1">
    <citation type="submission" date="2020-05" db="EMBL/GenBank/DDBJ databases">
        <authorList>
            <person name="Chiriac C."/>
            <person name="Salcher M."/>
            <person name="Ghai R."/>
            <person name="Kavagutti S V."/>
        </authorList>
    </citation>
    <scope>NUCLEOTIDE SEQUENCE</scope>
</reference>
<dbReference type="AlphaFoldDB" id="A0A6J6WRB7"/>
<evidence type="ECO:0000313" key="2">
    <source>
        <dbReference type="EMBL" id="CAB4787821.1"/>
    </source>
</evidence>
<sequence length="170" mass="18234">MPIIGLNHAVLYVRDAALTAKFFIEVLDFTRVNDYADFKGGAFLRANGSTNDHDLALFSIGPNAEDSKAGRSTVGLYHLAWEVDTLDDLEAYGQRLQAAGALVGASDHGATRSLYAHDPDGLEFEVTWVVPAALITSADSPKTAPLDIGRDMKRFGRDTIGGIGVSRPIT</sequence>
<proteinExistence type="predicted"/>
<dbReference type="SUPFAM" id="SSF54593">
    <property type="entry name" value="Glyoxalase/Bleomycin resistance protein/Dihydroxybiphenyl dioxygenase"/>
    <property type="match status" value="1"/>
</dbReference>
<dbReference type="Pfam" id="PF00903">
    <property type="entry name" value="Glyoxalase"/>
    <property type="match status" value="1"/>
</dbReference>
<name>A0A6J6WRB7_9ZZZZ</name>
<gene>
    <name evidence="2" type="ORF">UFOPK2996_00198</name>
</gene>
<dbReference type="Gene3D" id="3.10.180.10">
    <property type="entry name" value="2,3-Dihydroxybiphenyl 1,2-Dioxygenase, domain 1"/>
    <property type="match status" value="1"/>
</dbReference>
<accession>A0A6J6WRB7</accession>
<dbReference type="EMBL" id="CAFAAH010000011">
    <property type="protein sequence ID" value="CAB4787821.1"/>
    <property type="molecule type" value="Genomic_DNA"/>
</dbReference>
<evidence type="ECO:0000259" key="1">
    <source>
        <dbReference type="PROSITE" id="PS51819"/>
    </source>
</evidence>
<protein>
    <submittedName>
        <fullName evidence="2">Unannotated protein</fullName>
    </submittedName>
</protein>
<feature type="domain" description="VOC" evidence="1">
    <location>
        <begin position="5"/>
        <end position="129"/>
    </location>
</feature>
<dbReference type="InterPro" id="IPR037523">
    <property type="entry name" value="VOC_core"/>
</dbReference>
<dbReference type="InterPro" id="IPR029068">
    <property type="entry name" value="Glyas_Bleomycin-R_OHBP_Dase"/>
</dbReference>